<comment type="similarity">
    <text evidence="7">Belongs to the YfgM family.</text>
</comment>
<dbReference type="InterPro" id="IPR018704">
    <property type="entry name" value="SecYEG/CpoB_TPR"/>
</dbReference>
<evidence type="ECO:0000256" key="5">
    <source>
        <dbReference type="ARBA" id="ARBA00023136"/>
    </source>
</evidence>
<dbReference type="InterPro" id="IPR026039">
    <property type="entry name" value="YfgM"/>
</dbReference>
<proteinExistence type="inferred from homology"/>
<comment type="subcellular location">
    <subcellularLocation>
        <location evidence="1">Cell membrane</location>
        <topology evidence="1">Single-pass type II membrane protein</topology>
    </subcellularLocation>
</comment>
<keyword evidence="5 9" id="KW-0472">Membrane</keyword>
<evidence type="ECO:0000256" key="7">
    <source>
        <dbReference type="ARBA" id="ARBA00024197"/>
    </source>
</evidence>
<keyword evidence="12" id="KW-1185">Reference proteome</keyword>
<dbReference type="Proteomes" id="UP000219285">
    <property type="component" value="Chromosome"/>
</dbReference>
<keyword evidence="6" id="KW-0143">Chaperone</keyword>
<evidence type="ECO:0000256" key="2">
    <source>
        <dbReference type="ARBA" id="ARBA00022475"/>
    </source>
</evidence>
<dbReference type="AlphaFoldDB" id="A0A6M4MG31"/>
<evidence type="ECO:0000313" key="11">
    <source>
        <dbReference type="EMBL" id="QJR82043.1"/>
    </source>
</evidence>
<evidence type="ECO:0000256" key="9">
    <source>
        <dbReference type="SAM" id="Phobius"/>
    </source>
</evidence>
<feature type="transmembrane region" description="Helical" evidence="9">
    <location>
        <begin position="21"/>
        <end position="42"/>
    </location>
</feature>
<keyword evidence="2" id="KW-1003">Cell membrane</keyword>
<evidence type="ECO:0000256" key="3">
    <source>
        <dbReference type="ARBA" id="ARBA00022692"/>
    </source>
</evidence>
<keyword evidence="3 9" id="KW-0812">Transmembrane</keyword>
<keyword evidence="4 9" id="KW-1133">Transmembrane helix</keyword>
<gene>
    <name evidence="11" type="ORF">CA267_015410</name>
</gene>
<dbReference type="Gene3D" id="1.25.40.10">
    <property type="entry name" value="Tetratricopeptide repeat domain"/>
    <property type="match status" value="1"/>
</dbReference>
<evidence type="ECO:0000313" key="12">
    <source>
        <dbReference type="Proteomes" id="UP000219285"/>
    </source>
</evidence>
<dbReference type="PANTHER" id="PTHR38035">
    <property type="entry name" value="UPF0070 PROTEIN YFGM"/>
    <property type="match status" value="1"/>
</dbReference>
<evidence type="ECO:0000256" key="4">
    <source>
        <dbReference type="ARBA" id="ARBA00022989"/>
    </source>
</evidence>
<dbReference type="PANTHER" id="PTHR38035:SF1">
    <property type="entry name" value="ANCILLARY SECYEG TRANSLOCON SUBUNIT"/>
    <property type="match status" value="1"/>
</dbReference>
<evidence type="ECO:0000256" key="1">
    <source>
        <dbReference type="ARBA" id="ARBA00004401"/>
    </source>
</evidence>
<reference evidence="11 12" key="2">
    <citation type="submission" date="2020-04" db="EMBL/GenBank/DDBJ databases">
        <title>Complete genome sequence of Alteromonas pelagimontana 5.12T.</title>
        <authorList>
            <person name="Sinha R.K."/>
            <person name="Krishnan K.P."/>
            <person name="Kurian J.P."/>
        </authorList>
    </citation>
    <scope>NUCLEOTIDE SEQUENCE [LARGE SCALE GENOMIC DNA]</scope>
    <source>
        <strain evidence="11 12">5.12</strain>
    </source>
</reference>
<dbReference type="SUPFAM" id="SSF48452">
    <property type="entry name" value="TPR-like"/>
    <property type="match status" value="1"/>
</dbReference>
<sequence length="205" mass="22386">MEQFATEEQQVEAIKRFWKDHGTAIIVGAVIGLGALWGWRYYSQTQIEAQESASTQYQTAIEAVEQENGLSTIETFIKNNEATGYAHIAGLVAAQQAVENGDLDTAASHLKTIMTSADSHIATIAGLRLARVQLELQQADAALSTLDKLDNDSFAAEINDVKGDIYVSQQKFDDARMAYTSALEKRSNDRLLQMKLDNLSVAAGS</sequence>
<dbReference type="KEGG" id="apel:CA267_015410"/>
<dbReference type="OrthoDB" id="9789675at2"/>
<dbReference type="Pfam" id="PF09976">
    <property type="entry name" value="TPR_21"/>
    <property type="match status" value="1"/>
</dbReference>
<feature type="domain" description="Ancillary SecYEG translocon subunit/Cell division coordinator CpoB TPR" evidence="10">
    <location>
        <begin position="15"/>
        <end position="200"/>
    </location>
</feature>
<dbReference type="GO" id="GO:0044877">
    <property type="term" value="F:protein-containing complex binding"/>
    <property type="evidence" value="ECO:0007669"/>
    <property type="project" value="InterPro"/>
</dbReference>
<name>A0A6M4MG31_9ALTE</name>
<evidence type="ECO:0000259" key="10">
    <source>
        <dbReference type="Pfam" id="PF09976"/>
    </source>
</evidence>
<organism evidence="11 12">
    <name type="scientific">Alteromonas pelagimontana</name>
    <dbReference type="NCBI Taxonomy" id="1858656"/>
    <lineage>
        <taxon>Bacteria</taxon>
        <taxon>Pseudomonadati</taxon>
        <taxon>Pseudomonadota</taxon>
        <taxon>Gammaproteobacteria</taxon>
        <taxon>Alteromonadales</taxon>
        <taxon>Alteromonadaceae</taxon>
        <taxon>Alteromonas/Salinimonas group</taxon>
        <taxon>Alteromonas</taxon>
    </lineage>
</organism>
<dbReference type="InterPro" id="IPR011990">
    <property type="entry name" value="TPR-like_helical_dom_sf"/>
</dbReference>
<dbReference type="GO" id="GO:0005886">
    <property type="term" value="C:plasma membrane"/>
    <property type="evidence" value="ECO:0007669"/>
    <property type="project" value="UniProtKB-SubCell"/>
</dbReference>
<accession>A0A6M4MG31</accession>
<evidence type="ECO:0000256" key="6">
    <source>
        <dbReference type="ARBA" id="ARBA00023186"/>
    </source>
</evidence>
<dbReference type="PIRSF" id="PIRSF006170">
    <property type="entry name" value="YfgM"/>
    <property type="match status" value="1"/>
</dbReference>
<dbReference type="RefSeq" id="WP_075610233.1">
    <property type="nucleotide sequence ID" value="NZ_CP052766.1"/>
</dbReference>
<dbReference type="EMBL" id="CP052766">
    <property type="protein sequence ID" value="QJR82043.1"/>
    <property type="molecule type" value="Genomic_DNA"/>
</dbReference>
<protein>
    <recommendedName>
        <fullName evidence="8">Ancillary SecYEG translocon subunit</fullName>
    </recommendedName>
</protein>
<evidence type="ECO:0000256" key="8">
    <source>
        <dbReference type="ARBA" id="ARBA00024235"/>
    </source>
</evidence>
<reference evidence="12" key="1">
    <citation type="submission" date="2014-12" db="EMBL/GenBank/DDBJ databases">
        <title>Complete genome sequence of a multi-drug resistant Klebsiella pneumoniae.</title>
        <authorList>
            <person name="Hua X."/>
            <person name="Chen Q."/>
            <person name="Li X."/>
            <person name="Feng Y."/>
            <person name="Ruan Z."/>
            <person name="Yu Y."/>
        </authorList>
    </citation>
    <scope>NUCLEOTIDE SEQUENCE [LARGE SCALE GENOMIC DNA]</scope>
    <source>
        <strain evidence="12">5.12</strain>
    </source>
</reference>